<accession>A0A7K0JG73</accession>
<comment type="caution">
    <text evidence="1">The sequence shown here is derived from an EMBL/GenBank/DDBJ whole genome shotgun (WGS) entry which is preliminary data.</text>
</comment>
<sequence length="247" mass="28352">MNITKEIRRRIAGFSEDYVFTASDFEIDTQNQSAVVKALNRMVKSGEISKLAKGRFYKPRKTQFGELKPSAYQIAKDYIERDGKLIGYITGYSAYNALGLTTQISSYIQIGTNKSRRSVKREKYTISFILQQNPITKKNIEILRILDAIRFIREIPATTPNDACLRLKEIVRDLNDEQREMLVKCVAKYTNYVRALCGAILEDIGCNDSILESIRKTLNGVTEYKLPISESVLPTKQNWKIYEPTRK</sequence>
<dbReference type="Proteomes" id="UP000460950">
    <property type="component" value="Unassembled WGS sequence"/>
</dbReference>
<gene>
    <name evidence="1" type="ORF">FYJ30_12095</name>
</gene>
<reference evidence="1 2" key="1">
    <citation type="submission" date="2019-09" db="EMBL/GenBank/DDBJ databases">
        <title>In-depth cultivation of the pig gut microbiome towards novel bacterial diversity and tailored functional studies.</title>
        <authorList>
            <person name="Wylensek D."/>
            <person name="Hitch T.C.A."/>
            <person name="Clavel T."/>
        </authorList>
    </citation>
    <scope>NUCLEOTIDE SEQUENCE [LARGE SCALE GENOMIC DNA]</scope>
    <source>
        <strain evidence="1 2">WCA-389-WT-3C</strain>
    </source>
</reference>
<dbReference type="InterPro" id="IPR045738">
    <property type="entry name" value="DUF6088"/>
</dbReference>
<name>A0A7K0JG73_PHOVU</name>
<dbReference type="EMBL" id="VULU01000021">
    <property type="protein sequence ID" value="MSS49015.1"/>
    <property type="molecule type" value="Genomic_DNA"/>
</dbReference>
<organism evidence="1 2">
    <name type="scientific">Phocaeicola vulgatus</name>
    <name type="common">Bacteroides vulgatus</name>
    <dbReference type="NCBI Taxonomy" id="821"/>
    <lineage>
        <taxon>Bacteria</taxon>
        <taxon>Pseudomonadati</taxon>
        <taxon>Bacteroidota</taxon>
        <taxon>Bacteroidia</taxon>
        <taxon>Bacteroidales</taxon>
        <taxon>Bacteroidaceae</taxon>
        <taxon>Phocaeicola</taxon>
    </lineage>
</organism>
<proteinExistence type="predicted"/>
<dbReference type="RefSeq" id="WP_154577473.1">
    <property type="nucleotide sequence ID" value="NZ_DAWEEQ010000170.1"/>
</dbReference>
<dbReference type="Pfam" id="PF19570">
    <property type="entry name" value="DUF6088"/>
    <property type="match status" value="1"/>
</dbReference>
<protein>
    <submittedName>
        <fullName evidence="1">Uncharacterized protein</fullName>
    </submittedName>
</protein>
<evidence type="ECO:0000313" key="2">
    <source>
        <dbReference type="Proteomes" id="UP000460950"/>
    </source>
</evidence>
<dbReference type="AlphaFoldDB" id="A0A7K0JG73"/>
<evidence type="ECO:0000313" key="1">
    <source>
        <dbReference type="EMBL" id="MSS49015.1"/>
    </source>
</evidence>